<dbReference type="EMBL" id="LN907827">
    <property type="protein sequence ID" value="CUU24194.1"/>
    <property type="molecule type" value="Genomic_DNA"/>
</dbReference>
<keyword evidence="6" id="KW-0378">Hydrolase</keyword>
<dbReference type="GO" id="GO:0035312">
    <property type="term" value="F:5'-3' DNA exonuclease activity"/>
    <property type="evidence" value="ECO:0007669"/>
    <property type="project" value="TreeGrafter"/>
</dbReference>
<dbReference type="InterPro" id="IPR004013">
    <property type="entry name" value="PHP_dom"/>
</dbReference>
<dbReference type="SMART" id="SM00481">
    <property type="entry name" value="POLIIIAc"/>
    <property type="match status" value="1"/>
</dbReference>
<dbReference type="InterPro" id="IPR003141">
    <property type="entry name" value="Pol/His_phosphatase_N"/>
</dbReference>
<comment type="similarity">
    <text evidence="10">Belongs to the PHP family. TrpH/YciV subfamily.</text>
</comment>
<evidence type="ECO:0000259" key="15">
    <source>
        <dbReference type="SMART" id="SM00481"/>
    </source>
</evidence>
<protein>
    <recommendedName>
        <fullName evidence="12">5'-3' exoribonuclease Rnm</fullName>
        <ecNumber evidence="11">3.1.3.97</ecNumber>
    </recommendedName>
    <alternativeName>
        <fullName evidence="13">3',5'-nucleotide bisphosphate phosphatase</fullName>
    </alternativeName>
    <alternativeName>
        <fullName evidence="14">RNase AM</fullName>
    </alternativeName>
</protein>
<keyword evidence="4" id="KW-0479">Metal-binding</keyword>
<evidence type="ECO:0000256" key="9">
    <source>
        <dbReference type="ARBA" id="ARBA00052705"/>
    </source>
</evidence>
<dbReference type="CDD" id="cd07438">
    <property type="entry name" value="PHP_HisPPase_AMP"/>
    <property type="match status" value="1"/>
</dbReference>
<gene>
    <name evidence="16" type="primary">trpH</name>
    <name evidence="16" type="ORF">EM595_1960</name>
</gene>
<evidence type="ECO:0000256" key="13">
    <source>
        <dbReference type="ARBA" id="ARBA00076579"/>
    </source>
</evidence>
<dbReference type="PANTHER" id="PTHR42924">
    <property type="entry name" value="EXONUCLEASE"/>
    <property type="match status" value="1"/>
</dbReference>
<keyword evidence="3" id="KW-0540">Nuclease</keyword>
<comment type="catalytic activity">
    <reaction evidence="9">
        <text>a ribonucleoside 3',5'-bisphosphate + H2O = a ribonucleoside 5'-phosphate + phosphate</text>
        <dbReference type="Rhea" id="RHEA:43532"/>
        <dbReference type="ChEBI" id="CHEBI:15377"/>
        <dbReference type="ChEBI" id="CHEBI:43474"/>
        <dbReference type="ChEBI" id="CHEBI:58043"/>
        <dbReference type="ChEBI" id="CHEBI:83402"/>
        <dbReference type="EC" id="3.1.3.97"/>
    </reaction>
</comment>
<dbReference type="Proteomes" id="UP000059419">
    <property type="component" value="Chromosome 1"/>
</dbReference>
<dbReference type="FunFam" id="1.10.150.650:FF:000001">
    <property type="entry name" value="PHP domain protein"/>
    <property type="match status" value="1"/>
</dbReference>
<dbReference type="GO" id="GO:0097657">
    <property type="term" value="F:3',5'-nucleotide bisphosphate phosphatase activity"/>
    <property type="evidence" value="ECO:0007669"/>
    <property type="project" value="UniProtKB-EC"/>
</dbReference>
<evidence type="ECO:0000256" key="14">
    <source>
        <dbReference type="ARBA" id="ARBA00077052"/>
    </source>
</evidence>
<reference evidence="17" key="1">
    <citation type="submission" date="2015-11" db="EMBL/GenBank/DDBJ databases">
        <authorList>
            <person name="Blom J."/>
        </authorList>
    </citation>
    <scope>NUCLEOTIDE SEQUENCE [LARGE SCALE GENOMIC DNA]</scope>
</reference>
<evidence type="ECO:0000256" key="1">
    <source>
        <dbReference type="ARBA" id="ARBA00001936"/>
    </source>
</evidence>
<dbReference type="EC" id="3.1.3.97" evidence="11"/>
<evidence type="ECO:0000256" key="4">
    <source>
        <dbReference type="ARBA" id="ARBA00022723"/>
    </source>
</evidence>
<dbReference type="Pfam" id="PF02811">
    <property type="entry name" value="PHP"/>
    <property type="match status" value="1"/>
</dbReference>
<dbReference type="STRING" id="1619313.EM595_1960"/>
<dbReference type="Gene3D" id="1.10.150.650">
    <property type="match status" value="1"/>
</dbReference>
<name>A0A0U5GMY6_9GAMM</name>
<comment type="cofactor">
    <cofactor evidence="1">
        <name>Mn(2+)</name>
        <dbReference type="ChEBI" id="CHEBI:29035"/>
    </cofactor>
</comment>
<evidence type="ECO:0000256" key="12">
    <source>
        <dbReference type="ARBA" id="ARBA00070391"/>
    </source>
</evidence>
<evidence type="ECO:0000256" key="8">
    <source>
        <dbReference type="ARBA" id="ARBA00023211"/>
    </source>
</evidence>
<keyword evidence="8" id="KW-0464">Manganese</keyword>
<organism evidence="16 17">
    <name type="scientific">Duffyella gerundensis</name>
    <dbReference type="NCBI Taxonomy" id="1619313"/>
    <lineage>
        <taxon>Bacteria</taxon>
        <taxon>Pseudomonadati</taxon>
        <taxon>Pseudomonadota</taxon>
        <taxon>Gammaproteobacteria</taxon>
        <taxon>Enterobacterales</taxon>
        <taxon>Erwiniaceae</taxon>
        <taxon>Duffyella</taxon>
    </lineage>
</organism>
<proteinExistence type="inferred from homology"/>
<dbReference type="PANTHER" id="PTHR42924:SF3">
    <property type="entry name" value="POLYMERASE_HISTIDINOL PHOSPHATASE N-TERMINAL DOMAIN-CONTAINING PROTEIN"/>
    <property type="match status" value="1"/>
</dbReference>
<evidence type="ECO:0000256" key="2">
    <source>
        <dbReference type="ARBA" id="ARBA00022552"/>
    </source>
</evidence>
<dbReference type="SUPFAM" id="SSF89550">
    <property type="entry name" value="PHP domain-like"/>
    <property type="match status" value="1"/>
</dbReference>
<dbReference type="NCBIfam" id="NF047791">
    <property type="entry name" value="RNaseRnm"/>
    <property type="match status" value="1"/>
</dbReference>
<dbReference type="GO" id="GO:0006364">
    <property type="term" value="P:rRNA processing"/>
    <property type="evidence" value="ECO:0007669"/>
    <property type="project" value="UniProtKB-KW"/>
</dbReference>
<evidence type="ECO:0000313" key="17">
    <source>
        <dbReference type="Proteomes" id="UP000059419"/>
    </source>
</evidence>
<dbReference type="GO" id="GO:0004534">
    <property type="term" value="F:5'-3' RNA exonuclease activity"/>
    <property type="evidence" value="ECO:0007669"/>
    <property type="project" value="TreeGrafter"/>
</dbReference>
<evidence type="ECO:0000256" key="10">
    <source>
        <dbReference type="ARBA" id="ARBA00060813"/>
    </source>
</evidence>
<feature type="domain" description="Polymerase/histidinol phosphatase N-terminal" evidence="15">
    <location>
        <begin position="38"/>
        <end position="105"/>
    </location>
</feature>
<sequence length="322" mass="35172">MSILFFSDGQLWLSCQLFATISGVPLTASIPNSTFPLYDLHSHTTASDGLLSPEALVQRAVDMRVGVLAITDHDTVAGVVPARAAVQQSDLPLHIVAGVEASTLWENHEIHIVGLGMDIAHPALTAFLAGQASTRWQRAERIAERLEKARIPDALAGAQRLAQGENITRGHFARFLIEQGKAENMAQVFKNYLARGKTGYVPPEWCTMKQAIDAIHHSGGCAVLAHPGRYGLSAKWLKRLIAQFTLSGGDAMEVAQCQQPPNERSQLAVYARDHNLAASQGSDFHQPCPWIELGRKLWLPGGVEPVWTRHPHITPQLVDMAQ</sequence>
<dbReference type="GO" id="GO:0000166">
    <property type="term" value="F:nucleotide binding"/>
    <property type="evidence" value="ECO:0007669"/>
    <property type="project" value="UniProtKB-KW"/>
</dbReference>
<keyword evidence="2" id="KW-0698">rRNA processing</keyword>
<evidence type="ECO:0000256" key="5">
    <source>
        <dbReference type="ARBA" id="ARBA00022741"/>
    </source>
</evidence>
<evidence type="ECO:0000256" key="3">
    <source>
        <dbReference type="ARBA" id="ARBA00022722"/>
    </source>
</evidence>
<dbReference type="AlphaFoldDB" id="A0A0U5GMY6"/>
<dbReference type="Gene3D" id="3.20.20.140">
    <property type="entry name" value="Metal-dependent hydrolases"/>
    <property type="match status" value="1"/>
</dbReference>
<dbReference type="PATRIC" id="fig|1619313.3.peg.2033"/>
<evidence type="ECO:0000256" key="7">
    <source>
        <dbReference type="ARBA" id="ARBA00022839"/>
    </source>
</evidence>
<keyword evidence="5" id="KW-0547">Nucleotide-binding</keyword>
<evidence type="ECO:0000313" key="16">
    <source>
        <dbReference type="EMBL" id="CUU24194.1"/>
    </source>
</evidence>
<dbReference type="GO" id="GO:0046872">
    <property type="term" value="F:metal ion binding"/>
    <property type="evidence" value="ECO:0007669"/>
    <property type="project" value="UniProtKB-KW"/>
</dbReference>
<accession>A0A0U5GMY6</accession>
<evidence type="ECO:0000256" key="6">
    <source>
        <dbReference type="ARBA" id="ARBA00022801"/>
    </source>
</evidence>
<keyword evidence="17" id="KW-1185">Reference proteome</keyword>
<keyword evidence="7" id="KW-0269">Exonuclease</keyword>
<evidence type="ECO:0000256" key="11">
    <source>
        <dbReference type="ARBA" id="ARBA00066579"/>
    </source>
</evidence>
<dbReference type="InterPro" id="IPR052018">
    <property type="entry name" value="PHP_domain"/>
</dbReference>
<dbReference type="KEGG" id="ege:EM595_1960"/>
<dbReference type="InterPro" id="IPR016195">
    <property type="entry name" value="Pol/histidinol_Pase-like"/>
</dbReference>